<protein>
    <submittedName>
        <fullName evidence="2">Uncharacterized protein</fullName>
    </submittedName>
</protein>
<reference evidence="2 3" key="1">
    <citation type="submission" date="2017-05" db="EMBL/GenBank/DDBJ databases">
        <authorList>
            <person name="Varghese N."/>
            <person name="Submissions S."/>
        </authorList>
    </citation>
    <scope>NUCLEOTIDE SEQUENCE [LARGE SCALE GENOMIC DNA]</scope>
    <source>
        <strain evidence="2 3">SM16</strain>
    </source>
</reference>
<keyword evidence="3" id="KW-1185">Reference proteome</keyword>
<comment type="caution">
    <text evidence="2">The sequence shown here is derived from an EMBL/GenBank/DDBJ whole genome shotgun (WGS) entry which is preliminary data.</text>
</comment>
<dbReference type="EMBL" id="FXUI01000021">
    <property type="protein sequence ID" value="SMP82123.1"/>
    <property type="molecule type" value="Genomic_DNA"/>
</dbReference>
<dbReference type="Proteomes" id="UP001157910">
    <property type="component" value="Unassembled WGS sequence"/>
</dbReference>
<evidence type="ECO:0000256" key="1">
    <source>
        <dbReference type="SAM" id="MobiDB-lite"/>
    </source>
</evidence>
<organism evidence="2 3">
    <name type="scientific">Novosphingobium panipatense</name>
    <dbReference type="NCBI Taxonomy" id="428991"/>
    <lineage>
        <taxon>Bacteria</taxon>
        <taxon>Pseudomonadati</taxon>
        <taxon>Pseudomonadota</taxon>
        <taxon>Alphaproteobacteria</taxon>
        <taxon>Sphingomonadales</taxon>
        <taxon>Sphingomonadaceae</taxon>
        <taxon>Novosphingobium</taxon>
    </lineage>
</organism>
<evidence type="ECO:0000313" key="3">
    <source>
        <dbReference type="Proteomes" id="UP001157910"/>
    </source>
</evidence>
<feature type="region of interest" description="Disordered" evidence="1">
    <location>
        <begin position="15"/>
        <end position="34"/>
    </location>
</feature>
<feature type="region of interest" description="Disordered" evidence="1">
    <location>
        <begin position="50"/>
        <end position="70"/>
    </location>
</feature>
<accession>A0ABY1QXR3</accession>
<evidence type="ECO:0000313" key="2">
    <source>
        <dbReference type="EMBL" id="SMP82123.1"/>
    </source>
</evidence>
<name>A0ABY1QXR3_9SPHN</name>
<sequence>MASHAGTDAVFARAGWGCSRSGGHPPRRGKPGRPIVIVAVDDGGMRRISASARQRPSNDGPHAGRQRSFAPDGDAVRSALRDNVGVSDGFRATPTQTRYTNRRRSCHCCGACSLHWRGSGLGRARLSARKHADGCLGNRWQARAARDGANPLLTLQCRVGAAGLRSLSLARMTIESHPAVMQTHGMTG</sequence>
<gene>
    <name evidence="2" type="ORF">SAMN06296065_12136</name>
</gene>
<proteinExistence type="predicted"/>